<accession>A0A7C3KDA4</accession>
<gene>
    <name evidence="2" type="ORF">ENR64_04710</name>
</gene>
<dbReference type="EMBL" id="DSRU01000054">
    <property type="protein sequence ID" value="HFM97065.1"/>
    <property type="molecule type" value="Genomic_DNA"/>
</dbReference>
<dbReference type="AlphaFoldDB" id="A0A7C3KDA4"/>
<reference evidence="2" key="1">
    <citation type="journal article" date="2020" name="mSystems">
        <title>Genome- and Community-Level Interaction Insights into Carbon Utilization and Element Cycling Functions of Hydrothermarchaeota in Hydrothermal Sediment.</title>
        <authorList>
            <person name="Zhou Z."/>
            <person name="Liu Y."/>
            <person name="Xu W."/>
            <person name="Pan J."/>
            <person name="Luo Z.H."/>
            <person name="Li M."/>
        </authorList>
    </citation>
    <scope>NUCLEOTIDE SEQUENCE [LARGE SCALE GENOMIC DNA]</scope>
    <source>
        <strain evidence="2">SpSt-418</strain>
    </source>
</reference>
<feature type="region of interest" description="Disordered" evidence="1">
    <location>
        <begin position="444"/>
        <end position="476"/>
    </location>
</feature>
<feature type="compositionally biased region" description="Low complexity" evidence="1">
    <location>
        <begin position="124"/>
        <end position="141"/>
    </location>
</feature>
<evidence type="ECO:0000256" key="1">
    <source>
        <dbReference type="SAM" id="MobiDB-lite"/>
    </source>
</evidence>
<feature type="compositionally biased region" description="Polar residues" evidence="1">
    <location>
        <begin position="146"/>
        <end position="155"/>
    </location>
</feature>
<feature type="region of interest" description="Disordered" evidence="1">
    <location>
        <begin position="120"/>
        <end position="156"/>
    </location>
</feature>
<evidence type="ECO:0000313" key="2">
    <source>
        <dbReference type="EMBL" id="HFM97065.1"/>
    </source>
</evidence>
<comment type="caution">
    <text evidence="2">The sequence shown here is derived from an EMBL/GenBank/DDBJ whole genome shotgun (WGS) entry which is preliminary data.</text>
</comment>
<name>A0A7C3KDA4_9CYAN</name>
<protein>
    <submittedName>
        <fullName evidence="2">Uncharacterized protein</fullName>
    </submittedName>
</protein>
<feature type="region of interest" description="Disordered" evidence="1">
    <location>
        <begin position="491"/>
        <end position="532"/>
    </location>
</feature>
<proteinExistence type="predicted"/>
<organism evidence="2">
    <name type="scientific">Oscillatoriales cyanobacterium SpSt-418</name>
    <dbReference type="NCBI Taxonomy" id="2282169"/>
    <lineage>
        <taxon>Bacteria</taxon>
        <taxon>Bacillati</taxon>
        <taxon>Cyanobacteriota</taxon>
        <taxon>Cyanophyceae</taxon>
        <taxon>Oscillatoriophycideae</taxon>
        <taxon>Oscillatoriales</taxon>
    </lineage>
</organism>
<feature type="region of interest" description="Disordered" evidence="1">
    <location>
        <begin position="547"/>
        <end position="567"/>
    </location>
</feature>
<feature type="compositionally biased region" description="Low complexity" evidence="1">
    <location>
        <begin position="491"/>
        <end position="517"/>
    </location>
</feature>
<sequence length="779" mass="84645">MVDWEFLLQKEGDRSWLPLDTPDVEILEGRYRIIARSNKTDTDIAIHIAHLATEEHPPKRRVQTRTGHTNSDGLIVVIPFTHLQPGQWELECTATEADPSWRYTVQLHVLVGDCHPEDWEPEWTHPTATAPTPTVESTVPSPQTPVNPSTPTNPFLNAPLERLLQLTEQMSDELVNDLVRDLNLPTSAQPQPAPSVSAESITIAPERQASPTLVLPAHATCRLELADIALVTQPNQPLAIAGHITATLPSPPETASEENGSTLVDPVPDPWEAEVSALNEATEQILEAVELTLRDPQTLQVLVSDRVALTGTEFPAAFSFTATLPDKLATHLVIGEVLLLGAPATAPDQSRVITTQPFTVTVNLGELTNHLTRLSKVIAKQAAADERDDLPSRLSAQIAKDNSVDLSFLRLGTPFAAKTGQTLSQTGDRAEEATLELSFLEAEQPVEVEPAKPKSFSLAGQPLPPQLYTPAADTPKKRSLELPGFVLRKPPAVEVEPATPTPVTEPTSTPDSLLETPLDPDPDLEQSAPGVSDAPIEDVAEQPLAPPVETTSEAKSEVSEPAAIDLPSPDHMAFQALRLQDRFFDRLSSLATSSQSAQPTIPQAENPFGAIAEEAALLSGEPDYLSQEIVVDDDEPLPTRSTTQTATETQTNPLLLSEDEPVPTPDLWIGTNELIAGNTINLRVRIPNLQPKIYIKLWITDCETRSLLDPPRWLTDLIPNGQGDLEVVAPLRVPFGSLEIRFEAISVEMATQRESHKASLERSVLPPDLPPLSLDELGI</sequence>